<dbReference type="RefSeq" id="WP_057571412.1">
    <property type="nucleotide sequence ID" value="NZ_CZAB01000006.1"/>
</dbReference>
<dbReference type="EMBL" id="CZAB01000006">
    <property type="protein sequence ID" value="CUO41765.1"/>
    <property type="molecule type" value="Genomic_DNA"/>
</dbReference>
<protein>
    <submittedName>
        <fullName evidence="3">Site-specific recombinase, DNA invertase Pin</fullName>
    </submittedName>
</protein>
<dbReference type="GO" id="GO:0003677">
    <property type="term" value="F:DNA binding"/>
    <property type="evidence" value="ECO:0007669"/>
    <property type="project" value="InterPro"/>
</dbReference>
<evidence type="ECO:0000313" key="3">
    <source>
        <dbReference type="EMBL" id="CUO41765.1"/>
    </source>
</evidence>
<sequence length="580" mass="67094">MYNMSPYSLSRSFRDKPCRAVIYGRASTEHEAQVKALQNQMQWYDDVARFHPQWNVINRYIDQGITGTQVYKRDAFMRMMEDAKQQKFDLIVTREVCRFARNTVDALVCVRQLAAIGIEVYFVNDNIWTLDGDGELRLTIMATMAQEESRKISERSLAGQRVSREKGVLYGNGNIFGYTRNKLTKQFEIDPDQAETVKMIFDLYDSGMGETLVAKELTRLGRKNGVGKVKWDAGKVSKIIKRKNYLGYTVYCQSYSNNYLEQKRIKRDESEFVYVKGGFPQIISEEQYERCNAIRRSRTKRLTDEKGRTRSFGIQQAQNVWGRKMRCRCGSPMLRHRWRTNNAGKPIYGYECKRHHDTPRIRLQNEQGNPTPICEIKPVGQSKLELMASKIFERVWGDQREIVLQTCKMLDACYKPDADRRADLMKAKDDSIQLLQQQLDDLVVVRARGEIEQDKFLQRTIEIQQQMEALRQSKAQIASEDYNPGRLDMEAIEAALCEAVEMHDGLVSEDFIDLFVSQVTPLSDSRFAWCLDFSPQPTVAFLNLAGQRKYTTCSMDSKLHFGPFADEEGHTIPFPGSLRR</sequence>
<accession>A0A174F0N7</accession>
<feature type="domain" description="Recombinase" evidence="2">
    <location>
        <begin position="175"/>
        <end position="301"/>
    </location>
</feature>
<dbReference type="PANTHER" id="PTHR30461:SF23">
    <property type="entry name" value="DNA RECOMBINASE-RELATED"/>
    <property type="match status" value="1"/>
</dbReference>
<organism evidence="3 4">
    <name type="scientific">Enterocloster clostridioformis</name>
    <dbReference type="NCBI Taxonomy" id="1531"/>
    <lineage>
        <taxon>Bacteria</taxon>
        <taxon>Bacillati</taxon>
        <taxon>Bacillota</taxon>
        <taxon>Clostridia</taxon>
        <taxon>Lachnospirales</taxon>
        <taxon>Lachnospiraceae</taxon>
        <taxon>Enterocloster</taxon>
    </lineage>
</organism>
<dbReference type="SUPFAM" id="SSF53041">
    <property type="entry name" value="Resolvase-like"/>
    <property type="match status" value="1"/>
</dbReference>
<dbReference type="Pfam" id="PF00239">
    <property type="entry name" value="Resolvase"/>
    <property type="match status" value="1"/>
</dbReference>
<dbReference type="InterPro" id="IPR011109">
    <property type="entry name" value="DNA_bind_recombinase_dom"/>
</dbReference>
<dbReference type="Proteomes" id="UP000095512">
    <property type="component" value="Unassembled WGS sequence"/>
</dbReference>
<proteinExistence type="predicted"/>
<dbReference type="PROSITE" id="PS51737">
    <property type="entry name" value="RECOMBINASE_DNA_BIND"/>
    <property type="match status" value="1"/>
</dbReference>
<dbReference type="GO" id="GO:0000150">
    <property type="term" value="F:DNA strand exchange activity"/>
    <property type="evidence" value="ECO:0007669"/>
    <property type="project" value="InterPro"/>
</dbReference>
<dbReference type="CDD" id="cd00338">
    <property type="entry name" value="Ser_Recombinase"/>
    <property type="match status" value="1"/>
</dbReference>
<name>A0A174F0N7_9FIRM</name>
<evidence type="ECO:0000313" key="4">
    <source>
        <dbReference type="Proteomes" id="UP000095512"/>
    </source>
</evidence>
<dbReference type="PANTHER" id="PTHR30461">
    <property type="entry name" value="DNA-INVERTASE FROM LAMBDOID PROPHAGE"/>
    <property type="match status" value="1"/>
</dbReference>
<dbReference type="Pfam" id="PF07508">
    <property type="entry name" value="Recombinase"/>
    <property type="match status" value="1"/>
</dbReference>
<dbReference type="PROSITE" id="PS51736">
    <property type="entry name" value="RECOMBINASES_3"/>
    <property type="match status" value="1"/>
</dbReference>
<dbReference type="Gene3D" id="3.40.50.1390">
    <property type="entry name" value="Resolvase, N-terminal catalytic domain"/>
    <property type="match status" value="1"/>
</dbReference>
<evidence type="ECO:0000259" key="1">
    <source>
        <dbReference type="PROSITE" id="PS51736"/>
    </source>
</evidence>
<dbReference type="SMART" id="SM00857">
    <property type="entry name" value="Resolvase"/>
    <property type="match status" value="1"/>
</dbReference>
<feature type="domain" description="Resolvase/invertase-type recombinase catalytic" evidence="1">
    <location>
        <begin position="19"/>
        <end position="167"/>
    </location>
</feature>
<evidence type="ECO:0000259" key="2">
    <source>
        <dbReference type="PROSITE" id="PS51737"/>
    </source>
</evidence>
<gene>
    <name evidence="3" type="primary">tnpR</name>
    <name evidence="3" type="ORF">ERS852480_01059</name>
</gene>
<dbReference type="InterPro" id="IPR050639">
    <property type="entry name" value="SSR_resolvase"/>
</dbReference>
<dbReference type="InterPro" id="IPR006119">
    <property type="entry name" value="Resolv_N"/>
</dbReference>
<dbReference type="InterPro" id="IPR038109">
    <property type="entry name" value="DNA_bind_recomb_sf"/>
</dbReference>
<dbReference type="AlphaFoldDB" id="A0A174F0N7"/>
<reference evidence="3 4" key="1">
    <citation type="submission" date="2015-09" db="EMBL/GenBank/DDBJ databases">
        <authorList>
            <consortium name="Pathogen Informatics"/>
        </authorList>
    </citation>
    <scope>NUCLEOTIDE SEQUENCE [LARGE SCALE GENOMIC DNA]</scope>
    <source>
        <strain evidence="3 4">2789STDY5834865</strain>
    </source>
</reference>
<dbReference type="Gene3D" id="3.90.1750.20">
    <property type="entry name" value="Putative Large Serine Recombinase, Chain B, Domain 2"/>
    <property type="match status" value="1"/>
</dbReference>
<dbReference type="InterPro" id="IPR036162">
    <property type="entry name" value="Resolvase-like_N_sf"/>
</dbReference>